<keyword evidence="3" id="KW-1015">Disulfide bond</keyword>
<dbReference type="SMART" id="SM00280">
    <property type="entry name" value="KAZAL"/>
    <property type="match status" value="2"/>
</dbReference>
<organism evidence="6 7">
    <name type="scientific">Dreissena polymorpha</name>
    <name type="common">Zebra mussel</name>
    <name type="synonym">Mytilus polymorpha</name>
    <dbReference type="NCBI Taxonomy" id="45954"/>
    <lineage>
        <taxon>Eukaryota</taxon>
        <taxon>Metazoa</taxon>
        <taxon>Spiralia</taxon>
        <taxon>Lophotrochozoa</taxon>
        <taxon>Mollusca</taxon>
        <taxon>Bivalvia</taxon>
        <taxon>Autobranchia</taxon>
        <taxon>Heteroconchia</taxon>
        <taxon>Euheterodonta</taxon>
        <taxon>Imparidentia</taxon>
        <taxon>Neoheterodontei</taxon>
        <taxon>Myida</taxon>
        <taxon>Dreissenoidea</taxon>
        <taxon>Dreissenidae</taxon>
        <taxon>Dreissena</taxon>
    </lineage>
</organism>
<dbReference type="GO" id="GO:0004867">
    <property type="term" value="F:serine-type endopeptidase inhibitor activity"/>
    <property type="evidence" value="ECO:0007669"/>
    <property type="project" value="UniProtKB-KW"/>
</dbReference>
<keyword evidence="2" id="KW-0722">Serine protease inhibitor</keyword>
<evidence type="ECO:0000256" key="1">
    <source>
        <dbReference type="ARBA" id="ARBA00022690"/>
    </source>
</evidence>
<evidence type="ECO:0000313" key="7">
    <source>
        <dbReference type="Proteomes" id="UP000828390"/>
    </source>
</evidence>
<name>A0A9D4GPV5_DREPO</name>
<sequence>MKVLCAFVAIIGFCFGATIDRRAAAQCAQFCPEYYSPICGSDGQTYGNICFFNAAHCLDHTLTHKQGACGDHPTVSLPVAACPDVMCFALYDPVCGTDGKTYGNSCDLTSKYCHGEVTVAHTGTCIGDLVVS</sequence>
<evidence type="ECO:0000259" key="5">
    <source>
        <dbReference type="PROSITE" id="PS51465"/>
    </source>
</evidence>
<gene>
    <name evidence="6" type="ORF">DPMN_123180</name>
</gene>
<dbReference type="Proteomes" id="UP000828390">
    <property type="component" value="Unassembled WGS sequence"/>
</dbReference>
<dbReference type="CDD" id="cd00104">
    <property type="entry name" value="KAZAL_FS"/>
    <property type="match status" value="2"/>
</dbReference>
<proteinExistence type="predicted"/>
<dbReference type="InterPro" id="IPR036058">
    <property type="entry name" value="Kazal_dom_sf"/>
</dbReference>
<evidence type="ECO:0000256" key="2">
    <source>
        <dbReference type="ARBA" id="ARBA00022900"/>
    </source>
</evidence>
<dbReference type="Pfam" id="PF00050">
    <property type="entry name" value="Kazal_1"/>
    <property type="match status" value="2"/>
</dbReference>
<protein>
    <recommendedName>
        <fullName evidence="5">Kazal-like domain-containing protein</fullName>
    </recommendedName>
</protein>
<feature type="signal peptide" evidence="4">
    <location>
        <begin position="1"/>
        <end position="16"/>
    </location>
</feature>
<keyword evidence="1" id="KW-0646">Protease inhibitor</keyword>
<keyword evidence="7" id="KW-1185">Reference proteome</keyword>
<dbReference type="PANTHER" id="PTHR10913:SF45">
    <property type="entry name" value="FOLLISTATIN, ISOFORM A-RELATED"/>
    <property type="match status" value="1"/>
</dbReference>
<feature type="domain" description="Kazal-like" evidence="5">
    <location>
        <begin position="76"/>
        <end position="127"/>
    </location>
</feature>
<dbReference type="InterPro" id="IPR002350">
    <property type="entry name" value="Kazal_dom"/>
</dbReference>
<dbReference type="InterPro" id="IPR050653">
    <property type="entry name" value="Prot_Inhib_GrowthFact_Antg"/>
</dbReference>
<dbReference type="PANTHER" id="PTHR10913">
    <property type="entry name" value="FOLLISTATIN-RELATED"/>
    <property type="match status" value="1"/>
</dbReference>
<dbReference type="AlphaFoldDB" id="A0A9D4GPV5"/>
<feature type="chain" id="PRO_5038498372" description="Kazal-like domain-containing protein" evidence="4">
    <location>
        <begin position="17"/>
        <end position="132"/>
    </location>
</feature>
<dbReference type="SUPFAM" id="SSF100895">
    <property type="entry name" value="Kazal-type serine protease inhibitors"/>
    <property type="match status" value="2"/>
</dbReference>
<keyword evidence="4" id="KW-0732">Signal</keyword>
<reference evidence="6" key="2">
    <citation type="submission" date="2020-11" db="EMBL/GenBank/DDBJ databases">
        <authorList>
            <person name="McCartney M.A."/>
            <person name="Auch B."/>
            <person name="Kono T."/>
            <person name="Mallez S."/>
            <person name="Becker A."/>
            <person name="Gohl D.M."/>
            <person name="Silverstein K.A.T."/>
            <person name="Koren S."/>
            <person name="Bechman K.B."/>
            <person name="Herman A."/>
            <person name="Abrahante J.E."/>
            <person name="Garbe J."/>
        </authorList>
    </citation>
    <scope>NUCLEOTIDE SEQUENCE</scope>
    <source>
        <strain evidence="6">Duluth1</strain>
        <tissue evidence="6">Whole animal</tissue>
    </source>
</reference>
<accession>A0A9D4GPV5</accession>
<evidence type="ECO:0000256" key="3">
    <source>
        <dbReference type="ARBA" id="ARBA00023157"/>
    </source>
</evidence>
<reference evidence="6" key="1">
    <citation type="journal article" date="2019" name="bioRxiv">
        <title>The Genome of the Zebra Mussel, Dreissena polymorpha: A Resource for Invasive Species Research.</title>
        <authorList>
            <person name="McCartney M.A."/>
            <person name="Auch B."/>
            <person name="Kono T."/>
            <person name="Mallez S."/>
            <person name="Zhang Y."/>
            <person name="Obille A."/>
            <person name="Becker A."/>
            <person name="Abrahante J.E."/>
            <person name="Garbe J."/>
            <person name="Badalamenti J.P."/>
            <person name="Herman A."/>
            <person name="Mangelson H."/>
            <person name="Liachko I."/>
            <person name="Sullivan S."/>
            <person name="Sone E.D."/>
            <person name="Koren S."/>
            <person name="Silverstein K.A.T."/>
            <person name="Beckman K.B."/>
            <person name="Gohl D.M."/>
        </authorList>
    </citation>
    <scope>NUCLEOTIDE SEQUENCE</scope>
    <source>
        <strain evidence="6">Duluth1</strain>
        <tissue evidence="6">Whole animal</tissue>
    </source>
</reference>
<dbReference type="EMBL" id="JAIWYP010000005">
    <property type="protein sequence ID" value="KAH3821416.1"/>
    <property type="molecule type" value="Genomic_DNA"/>
</dbReference>
<dbReference type="Gene3D" id="3.30.60.30">
    <property type="match status" value="2"/>
</dbReference>
<comment type="caution">
    <text evidence="6">The sequence shown here is derived from an EMBL/GenBank/DDBJ whole genome shotgun (WGS) entry which is preliminary data.</text>
</comment>
<dbReference type="PROSITE" id="PS51465">
    <property type="entry name" value="KAZAL_2"/>
    <property type="match status" value="2"/>
</dbReference>
<dbReference type="OrthoDB" id="88467at2759"/>
<dbReference type="GO" id="GO:0005576">
    <property type="term" value="C:extracellular region"/>
    <property type="evidence" value="ECO:0007669"/>
    <property type="project" value="TreeGrafter"/>
</dbReference>
<feature type="domain" description="Kazal-like" evidence="5">
    <location>
        <begin position="21"/>
        <end position="71"/>
    </location>
</feature>
<evidence type="ECO:0000313" key="6">
    <source>
        <dbReference type="EMBL" id="KAH3821416.1"/>
    </source>
</evidence>
<evidence type="ECO:0000256" key="4">
    <source>
        <dbReference type="SAM" id="SignalP"/>
    </source>
</evidence>